<dbReference type="RefSeq" id="WP_066643204.1">
    <property type="nucleotide sequence ID" value="NZ_CP060286.1"/>
</dbReference>
<reference evidence="6 8" key="2">
    <citation type="submission" date="2020-08" db="EMBL/GenBank/DDBJ databases">
        <title>The isolate Caproiciproducens sp. 7D4C2 produces n-caproate at mildly acidic conditions from hexoses: genome and rBOX comparison with related strains and chain-elongating bacteria.</title>
        <authorList>
            <person name="Esquivel-Elizondo S."/>
            <person name="Bagci C."/>
            <person name="Temovska M."/>
            <person name="Jeon B.S."/>
            <person name="Bessarab I."/>
            <person name="Williams R.B.H."/>
            <person name="Huson D.H."/>
            <person name="Angenent L.T."/>
        </authorList>
    </citation>
    <scope>NUCLEOTIDE SEQUENCE [LARGE SCALE GENOMIC DNA]</scope>
    <source>
        <strain evidence="6 8">7D4C2</strain>
    </source>
</reference>
<dbReference type="SUPFAM" id="SSF54862">
    <property type="entry name" value="4Fe-4S ferredoxins"/>
    <property type="match status" value="1"/>
</dbReference>
<name>A0A6N8I333_9FIRM</name>
<dbReference type="PROSITE" id="PS51379">
    <property type="entry name" value="4FE4S_FER_2"/>
    <property type="match status" value="2"/>
</dbReference>
<keyword evidence="2" id="KW-0408">Iron</keyword>
<keyword evidence="6" id="KW-0547">Nucleotide-binding</keyword>
<dbReference type="GO" id="GO:0051536">
    <property type="term" value="F:iron-sulfur cluster binding"/>
    <property type="evidence" value="ECO:0007669"/>
    <property type="project" value="UniProtKB-KW"/>
</dbReference>
<dbReference type="OrthoDB" id="9778602at2"/>
<evidence type="ECO:0000313" key="7">
    <source>
        <dbReference type="Proteomes" id="UP000469440"/>
    </source>
</evidence>
<dbReference type="GO" id="GO:0005524">
    <property type="term" value="F:ATP binding"/>
    <property type="evidence" value="ECO:0007669"/>
    <property type="project" value="UniProtKB-KW"/>
</dbReference>
<dbReference type="Pfam" id="PF01656">
    <property type="entry name" value="CbiA"/>
    <property type="match status" value="1"/>
</dbReference>
<dbReference type="Proteomes" id="UP000469440">
    <property type="component" value="Unassembled WGS sequence"/>
</dbReference>
<dbReference type="InterPro" id="IPR017900">
    <property type="entry name" value="4Fe4S_Fe_S_CS"/>
</dbReference>
<keyword evidence="7" id="KW-1185">Reference proteome</keyword>
<reference evidence="5 7" key="1">
    <citation type="submission" date="2019-09" db="EMBL/GenBank/DDBJ databases">
        <title>Genome sequence of Clostridium sp. EA1.</title>
        <authorList>
            <person name="Poehlein A."/>
            <person name="Bengelsdorf F.R."/>
            <person name="Daniel R."/>
        </authorList>
    </citation>
    <scope>NUCLEOTIDE SEQUENCE [LARGE SCALE GENOMIC DNA]</scope>
    <source>
        <strain evidence="5 7">EA1</strain>
    </source>
</reference>
<organism evidence="5 7">
    <name type="scientific">Caproicibacter fermentans</name>
    <dbReference type="NCBI Taxonomy" id="2576756"/>
    <lineage>
        <taxon>Bacteria</taxon>
        <taxon>Bacillati</taxon>
        <taxon>Bacillota</taxon>
        <taxon>Clostridia</taxon>
        <taxon>Eubacteriales</taxon>
        <taxon>Acutalibacteraceae</taxon>
        <taxon>Caproicibacter</taxon>
    </lineage>
</organism>
<gene>
    <name evidence="5" type="ORF">CAFE_32340</name>
    <name evidence="6" type="ORF">HCR03_18440</name>
</gene>
<evidence type="ECO:0000259" key="4">
    <source>
        <dbReference type="PROSITE" id="PS51379"/>
    </source>
</evidence>
<evidence type="ECO:0000313" key="6">
    <source>
        <dbReference type="EMBL" id="QNK40580.1"/>
    </source>
</evidence>
<dbReference type="PANTHER" id="PTHR43534:SF1">
    <property type="entry name" value="4FE-4S CLUSTER CONTAINING PARA FAMILY ATPASE PROTEIN"/>
    <property type="match status" value="1"/>
</dbReference>
<dbReference type="Pfam" id="PF00037">
    <property type="entry name" value="Fer4"/>
    <property type="match status" value="1"/>
</dbReference>
<dbReference type="Proteomes" id="UP000515909">
    <property type="component" value="Chromosome"/>
</dbReference>
<feature type="domain" description="4Fe-4S ferredoxin-type" evidence="4">
    <location>
        <begin position="60"/>
        <end position="89"/>
    </location>
</feature>
<dbReference type="InterPro" id="IPR027417">
    <property type="entry name" value="P-loop_NTPase"/>
</dbReference>
<dbReference type="AlphaFoldDB" id="A0A6N8I333"/>
<dbReference type="InterPro" id="IPR017896">
    <property type="entry name" value="4Fe4S_Fe-S-bd"/>
</dbReference>
<proteinExistence type="predicted"/>
<dbReference type="EMBL" id="VWXL01000095">
    <property type="protein sequence ID" value="MVB12494.1"/>
    <property type="molecule type" value="Genomic_DNA"/>
</dbReference>
<keyword evidence="6" id="KW-0067">ATP-binding</keyword>
<accession>A0A7G8TAD9</accession>
<dbReference type="KEGG" id="cfem:HCR03_18440"/>
<evidence type="ECO:0000256" key="1">
    <source>
        <dbReference type="ARBA" id="ARBA00022723"/>
    </source>
</evidence>
<evidence type="ECO:0000313" key="8">
    <source>
        <dbReference type="Proteomes" id="UP000515909"/>
    </source>
</evidence>
<dbReference type="CDD" id="cd03110">
    <property type="entry name" value="SIMIBI_bact_arch"/>
    <property type="match status" value="1"/>
</dbReference>
<evidence type="ECO:0000256" key="2">
    <source>
        <dbReference type="ARBA" id="ARBA00023004"/>
    </source>
</evidence>
<dbReference type="PANTHER" id="PTHR43534">
    <property type="entry name" value="MIND SUPERFAMILY P-LOOP ATPASE CONTAINING AN INSERTED FERREDOXIN DOMAIN"/>
    <property type="match status" value="1"/>
</dbReference>
<dbReference type="EMBL" id="CP060286">
    <property type="protein sequence ID" value="QNK40580.1"/>
    <property type="molecule type" value="Genomic_DNA"/>
</dbReference>
<dbReference type="Gene3D" id="3.30.70.20">
    <property type="match status" value="1"/>
</dbReference>
<evidence type="ECO:0000313" key="5">
    <source>
        <dbReference type="EMBL" id="MVB12494.1"/>
    </source>
</evidence>
<keyword evidence="1" id="KW-0479">Metal-binding</keyword>
<feature type="domain" description="4Fe-4S ferredoxin-type" evidence="4">
    <location>
        <begin position="90"/>
        <end position="114"/>
    </location>
</feature>
<dbReference type="GO" id="GO:0046872">
    <property type="term" value="F:metal ion binding"/>
    <property type="evidence" value="ECO:0007669"/>
    <property type="project" value="UniProtKB-KW"/>
</dbReference>
<dbReference type="SUPFAM" id="SSF52540">
    <property type="entry name" value="P-loop containing nucleoside triphosphate hydrolases"/>
    <property type="match status" value="1"/>
</dbReference>
<accession>A0A6N8I333</accession>
<dbReference type="PROSITE" id="PS00198">
    <property type="entry name" value="4FE4S_FER_1"/>
    <property type="match status" value="1"/>
</dbReference>
<dbReference type="InterPro" id="IPR002586">
    <property type="entry name" value="CobQ/CobB/MinD/ParA_Nub-bd_dom"/>
</dbReference>
<keyword evidence="3" id="KW-0411">Iron-sulfur</keyword>
<dbReference type="Gene3D" id="3.40.50.300">
    <property type="entry name" value="P-loop containing nucleotide triphosphate hydrolases"/>
    <property type="match status" value="1"/>
</dbReference>
<evidence type="ECO:0000256" key="3">
    <source>
        <dbReference type="ARBA" id="ARBA00023014"/>
    </source>
</evidence>
<protein>
    <submittedName>
        <fullName evidence="6">ATP-binding protein</fullName>
    </submittedName>
    <submittedName>
        <fullName evidence="5">Iron-sulfur cluster carrier protein</fullName>
    </submittedName>
</protein>
<sequence length="298" mass="31526">MKQLVVLSGKGGTGKTTVASSLIRLCGSKVYADCDVEAPNLHQIFAGKEQPEEKPYFGLKKAVLNTKACTGCGRCEDSCRFGAITNGSVNPYECEGCGVCEAVCPARDGDGRPAIRLEDRTSGKTMLFHTEAGLFSTAQLQIGSGASGRLVSEVRANLYGAASKEPLAILDGSPGIGCPVVASITGTDLVLIVAEPSLSGFHDMKRVLETARRFGAKAAACINKYDVCTEISQKIESFCLREQIPLVGKIPFDPAVAEAVNSGKTVVDNAGSEAGKAIRQIWEQVYPMLMDENIEKGV</sequence>